<dbReference type="Gene3D" id="1.20.1050.10">
    <property type="match status" value="1"/>
</dbReference>
<dbReference type="SFLD" id="SFLDG00358">
    <property type="entry name" value="Main_(cytGST)"/>
    <property type="match status" value="1"/>
</dbReference>
<name>A0A9N9TQ24_PHYSR</name>
<evidence type="ECO:0000313" key="8">
    <source>
        <dbReference type="EMBL" id="CAG9860580.1"/>
    </source>
</evidence>
<evidence type="ECO:0000256" key="2">
    <source>
        <dbReference type="ARBA" id="ARBA00009899"/>
    </source>
</evidence>
<sequence>MVLKLYYDLLSQPSRSLYILLKLSKIPFEQCLVSLAKGEQLTKEFAETKSIFQKIPFIHDGDFRLNESVAIVRYLSRQYTLDDKWYPKESKKQAKADEFLEWNHSNVRLNCSTYFIVKWRNPLISGKQPSEDRIKSLTKYMEKSLTDFENIFLTNGPYILGDNLSYVDIHAACEIEQTRVAGYDARNYSPKIKNWIEHVRSECNPVYDEAHKFINKLASMHGEENKSKL</sequence>
<dbReference type="PANTHER" id="PTHR43917">
    <property type="match status" value="1"/>
</dbReference>
<dbReference type="PROSITE" id="PS50404">
    <property type="entry name" value="GST_NTER"/>
    <property type="match status" value="1"/>
</dbReference>
<reference evidence="8" key="1">
    <citation type="submission" date="2022-01" db="EMBL/GenBank/DDBJ databases">
        <authorList>
            <person name="King R."/>
        </authorList>
    </citation>
    <scope>NUCLEOTIDE SEQUENCE</scope>
</reference>
<keyword evidence="9" id="KW-1185">Reference proteome</keyword>
<evidence type="ECO:0000259" key="6">
    <source>
        <dbReference type="PROSITE" id="PS50404"/>
    </source>
</evidence>
<dbReference type="InterPro" id="IPR040079">
    <property type="entry name" value="Glutathione_S-Trfase"/>
</dbReference>
<evidence type="ECO:0000313" key="9">
    <source>
        <dbReference type="Proteomes" id="UP001153712"/>
    </source>
</evidence>
<dbReference type="SUPFAM" id="SSF52833">
    <property type="entry name" value="Thioredoxin-like"/>
    <property type="match status" value="1"/>
</dbReference>
<dbReference type="PANTHER" id="PTHR43917:SF8">
    <property type="entry name" value="GH16740P-RELATED"/>
    <property type="match status" value="1"/>
</dbReference>
<dbReference type="GO" id="GO:0004364">
    <property type="term" value="F:glutathione transferase activity"/>
    <property type="evidence" value="ECO:0007669"/>
    <property type="project" value="UniProtKB-EC"/>
</dbReference>
<keyword evidence="3" id="KW-0963">Cytoplasm</keyword>
<dbReference type="CDD" id="cd03050">
    <property type="entry name" value="GST_N_Theta"/>
    <property type="match status" value="1"/>
</dbReference>
<organism evidence="8 9">
    <name type="scientific">Phyllotreta striolata</name>
    <name type="common">Striped flea beetle</name>
    <name type="synonym">Crioceris striolata</name>
    <dbReference type="NCBI Taxonomy" id="444603"/>
    <lineage>
        <taxon>Eukaryota</taxon>
        <taxon>Metazoa</taxon>
        <taxon>Ecdysozoa</taxon>
        <taxon>Arthropoda</taxon>
        <taxon>Hexapoda</taxon>
        <taxon>Insecta</taxon>
        <taxon>Pterygota</taxon>
        <taxon>Neoptera</taxon>
        <taxon>Endopterygota</taxon>
        <taxon>Coleoptera</taxon>
        <taxon>Polyphaga</taxon>
        <taxon>Cucujiformia</taxon>
        <taxon>Chrysomeloidea</taxon>
        <taxon>Chrysomelidae</taxon>
        <taxon>Galerucinae</taxon>
        <taxon>Alticini</taxon>
        <taxon>Phyllotreta</taxon>
    </lineage>
</organism>
<dbReference type="InterPro" id="IPR010987">
    <property type="entry name" value="Glutathione-S-Trfase_C-like"/>
</dbReference>
<dbReference type="InterPro" id="IPR051369">
    <property type="entry name" value="GST_Theta"/>
</dbReference>
<dbReference type="SUPFAM" id="SSF47616">
    <property type="entry name" value="GST C-terminal domain-like"/>
    <property type="match status" value="1"/>
</dbReference>
<feature type="domain" description="GST N-terminal" evidence="6">
    <location>
        <begin position="1"/>
        <end position="83"/>
    </location>
</feature>
<comment type="catalytic activity">
    <reaction evidence="5">
        <text>RX + glutathione = an S-substituted glutathione + a halide anion + H(+)</text>
        <dbReference type="Rhea" id="RHEA:16437"/>
        <dbReference type="ChEBI" id="CHEBI:15378"/>
        <dbReference type="ChEBI" id="CHEBI:16042"/>
        <dbReference type="ChEBI" id="CHEBI:17792"/>
        <dbReference type="ChEBI" id="CHEBI:57925"/>
        <dbReference type="ChEBI" id="CHEBI:90779"/>
        <dbReference type="EC" id="2.5.1.18"/>
    </reaction>
</comment>
<keyword evidence="4" id="KW-0808">Transferase</keyword>
<dbReference type="SFLD" id="SFLDS00019">
    <property type="entry name" value="Glutathione_Transferase_(cytos"/>
    <property type="match status" value="1"/>
</dbReference>
<dbReference type="FunFam" id="3.40.30.10:FF:000176">
    <property type="entry name" value="Glutathione S-transferase theta-1"/>
    <property type="match status" value="1"/>
</dbReference>
<dbReference type="GO" id="GO:0006749">
    <property type="term" value="P:glutathione metabolic process"/>
    <property type="evidence" value="ECO:0007669"/>
    <property type="project" value="TreeGrafter"/>
</dbReference>
<proteinExistence type="inferred from homology"/>
<comment type="subcellular location">
    <subcellularLocation>
        <location evidence="1">Cytoplasm</location>
    </subcellularLocation>
</comment>
<dbReference type="EMBL" id="OU900096">
    <property type="protein sequence ID" value="CAG9860580.1"/>
    <property type="molecule type" value="Genomic_DNA"/>
</dbReference>
<feature type="domain" description="GST C-terminal" evidence="7">
    <location>
        <begin position="89"/>
        <end position="229"/>
    </location>
</feature>
<accession>A0A9N9TQ24</accession>
<dbReference type="Pfam" id="PF14497">
    <property type="entry name" value="GST_C_3"/>
    <property type="match status" value="1"/>
</dbReference>
<dbReference type="InterPro" id="IPR004046">
    <property type="entry name" value="GST_C"/>
</dbReference>
<gene>
    <name evidence="8" type="ORF">PHYEVI_LOCUS6930</name>
</gene>
<dbReference type="InterPro" id="IPR004045">
    <property type="entry name" value="Glutathione_S-Trfase_N"/>
</dbReference>
<dbReference type="GO" id="GO:0005737">
    <property type="term" value="C:cytoplasm"/>
    <property type="evidence" value="ECO:0007669"/>
    <property type="project" value="UniProtKB-SubCell"/>
</dbReference>
<evidence type="ECO:0000256" key="4">
    <source>
        <dbReference type="ARBA" id="ARBA00022679"/>
    </source>
</evidence>
<dbReference type="AlphaFoldDB" id="A0A9N9TQ24"/>
<dbReference type="PROSITE" id="PS50405">
    <property type="entry name" value="GST_CTER"/>
    <property type="match status" value="1"/>
</dbReference>
<dbReference type="InterPro" id="IPR040075">
    <property type="entry name" value="GST_N_Theta"/>
</dbReference>
<evidence type="ECO:0008006" key="10">
    <source>
        <dbReference type="Google" id="ProtNLM"/>
    </source>
</evidence>
<dbReference type="FunFam" id="1.20.1050.10:FF:000039">
    <property type="entry name" value="Glutathione S-transferase theta-1"/>
    <property type="match status" value="1"/>
</dbReference>
<dbReference type="InterPro" id="IPR036282">
    <property type="entry name" value="Glutathione-S-Trfase_C_sf"/>
</dbReference>
<evidence type="ECO:0000256" key="1">
    <source>
        <dbReference type="ARBA" id="ARBA00004496"/>
    </source>
</evidence>
<dbReference type="Gene3D" id="3.40.30.10">
    <property type="entry name" value="Glutaredoxin"/>
    <property type="match status" value="1"/>
</dbReference>
<dbReference type="CDD" id="cd03183">
    <property type="entry name" value="GST_C_Theta"/>
    <property type="match status" value="1"/>
</dbReference>
<dbReference type="Proteomes" id="UP001153712">
    <property type="component" value="Chromosome 3"/>
</dbReference>
<comment type="similarity">
    <text evidence="2">Belongs to the GST superfamily. Theta family.</text>
</comment>
<dbReference type="OrthoDB" id="422574at2759"/>
<dbReference type="InterPro" id="IPR036249">
    <property type="entry name" value="Thioredoxin-like_sf"/>
</dbReference>
<dbReference type="Pfam" id="PF02798">
    <property type="entry name" value="GST_N"/>
    <property type="match status" value="1"/>
</dbReference>
<evidence type="ECO:0000256" key="5">
    <source>
        <dbReference type="ARBA" id="ARBA00047960"/>
    </source>
</evidence>
<dbReference type="InterPro" id="IPR040077">
    <property type="entry name" value="GST_C_Theta"/>
</dbReference>
<protein>
    <recommendedName>
        <fullName evidence="10">Glutathione S-transferase</fullName>
    </recommendedName>
</protein>
<evidence type="ECO:0000256" key="3">
    <source>
        <dbReference type="ARBA" id="ARBA00022490"/>
    </source>
</evidence>
<evidence type="ECO:0000259" key="7">
    <source>
        <dbReference type="PROSITE" id="PS50405"/>
    </source>
</evidence>